<feature type="non-terminal residue" evidence="2">
    <location>
        <position position="1"/>
    </location>
</feature>
<sequence length="398" mass="44829">KSLGPSRSLCVHLSLRPSLSSSPSLSPLCSSQSSVQTLENWGFFQYQRIDQSFSHRLESILSFNSIVLSFSFITFINISLATRSIEPVNKYLITIRSFHPLLLGNASPSCLLRTMYRYMGLLIIFVDEQTVEVMTQIVVEKAYVENFGAEQGMWRWILFGIGFVFGIPFGLKDISEPLLSFFSSSDFDSFYSCSFPPSVTMTQHQQPHLLSSQVSQCPYSHSSISLHPSMNRAHCLLFSQSLSDFESFHRLSSFCDDVDETGSAAVNQSILGRQSGQASHIVLSCAGNFVSSGLKAKTRVDLEKRRAEKERAEKGHVPSGYFLPLTFKVFQLAAYPPFPASDMGWGKELGQMLSVSLCNLFDATDLLYNDVKYERVLFYLNGFNELIPKEVTIRWKRH</sequence>
<feature type="transmembrane region" description="Helical" evidence="1">
    <location>
        <begin position="153"/>
        <end position="171"/>
    </location>
</feature>
<proteinExistence type="predicted"/>
<evidence type="ECO:0000256" key="1">
    <source>
        <dbReference type="SAM" id="Phobius"/>
    </source>
</evidence>
<keyword evidence="1" id="KW-0812">Transmembrane</keyword>
<keyword evidence="1" id="KW-0472">Membrane</keyword>
<name>A0A4Y1RXU8_PRUDU</name>
<accession>A0A4Y1RXU8</accession>
<evidence type="ECO:0000313" key="2">
    <source>
        <dbReference type="EMBL" id="BBH09219.1"/>
    </source>
</evidence>
<dbReference type="EMBL" id="AP019304">
    <property type="protein sequence ID" value="BBH09219.1"/>
    <property type="molecule type" value="Genomic_DNA"/>
</dbReference>
<dbReference type="AlphaFoldDB" id="A0A4Y1RXU8"/>
<reference evidence="2" key="1">
    <citation type="journal article" date="2019" name="Science">
        <title>Mutation of a bHLH transcription factor allowed almond domestication.</title>
        <authorList>
            <person name="Sanchez-Perez R."/>
            <person name="Pavan S."/>
            <person name="Mazzeo R."/>
            <person name="Moldovan C."/>
            <person name="Aiese Cigliano R."/>
            <person name="Del Cueto J."/>
            <person name="Ricciardi F."/>
            <person name="Lotti C."/>
            <person name="Ricciardi L."/>
            <person name="Dicenta F."/>
            <person name="Lopez-Marques R.L."/>
            <person name="Lindberg Moller B."/>
        </authorList>
    </citation>
    <scope>NUCLEOTIDE SEQUENCE</scope>
</reference>
<feature type="transmembrane region" description="Helical" evidence="1">
    <location>
        <begin position="60"/>
        <end position="80"/>
    </location>
</feature>
<organism evidence="2">
    <name type="scientific">Prunus dulcis</name>
    <name type="common">Almond</name>
    <name type="synonym">Amygdalus dulcis</name>
    <dbReference type="NCBI Taxonomy" id="3755"/>
    <lineage>
        <taxon>Eukaryota</taxon>
        <taxon>Viridiplantae</taxon>
        <taxon>Streptophyta</taxon>
        <taxon>Embryophyta</taxon>
        <taxon>Tracheophyta</taxon>
        <taxon>Spermatophyta</taxon>
        <taxon>Magnoliopsida</taxon>
        <taxon>eudicotyledons</taxon>
        <taxon>Gunneridae</taxon>
        <taxon>Pentapetalae</taxon>
        <taxon>rosids</taxon>
        <taxon>fabids</taxon>
        <taxon>Rosales</taxon>
        <taxon>Rosaceae</taxon>
        <taxon>Amygdaloideae</taxon>
        <taxon>Amygdaleae</taxon>
        <taxon>Prunus</taxon>
    </lineage>
</organism>
<gene>
    <name evidence="2" type="ORF">Prudu_021654</name>
</gene>
<keyword evidence="1" id="KW-1133">Transmembrane helix</keyword>
<protein>
    <submittedName>
        <fullName evidence="2">Uncharacterized protein</fullName>
    </submittedName>
</protein>